<gene>
    <name evidence="2" type="ORF">V6N12_068792</name>
</gene>
<comment type="caution">
    <text evidence="2">The sequence shown here is derived from an EMBL/GenBank/DDBJ whole genome shotgun (WGS) entry which is preliminary data.</text>
</comment>
<dbReference type="EMBL" id="JBBPBM010000218">
    <property type="protein sequence ID" value="KAK8500304.1"/>
    <property type="molecule type" value="Genomic_DNA"/>
</dbReference>
<evidence type="ECO:0000313" key="2">
    <source>
        <dbReference type="EMBL" id="KAK8500304.1"/>
    </source>
</evidence>
<accession>A0ABR2B0Q2</accession>
<evidence type="ECO:0000256" key="1">
    <source>
        <dbReference type="SAM" id="MobiDB-lite"/>
    </source>
</evidence>
<feature type="region of interest" description="Disordered" evidence="1">
    <location>
        <begin position="1"/>
        <end position="134"/>
    </location>
</feature>
<organism evidence="2 3">
    <name type="scientific">Hibiscus sabdariffa</name>
    <name type="common">roselle</name>
    <dbReference type="NCBI Taxonomy" id="183260"/>
    <lineage>
        <taxon>Eukaryota</taxon>
        <taxon>Viridiplantae</taxon>
        <taxon>Streptophyta</taxon>
        <taxon>Embryophyta</taxon>
        <taxon>Tracheophyta</taxon>
        <taxon>Spermatophyta</taxon>
        <taxon>Magnoliopsida</taxon>
        <taxon>eudicotyledons</taxon>
        <taxon>Gunneridae</taxon>
        <taxon>Pentapetalae</taxon>
        <taxon>rosids</taxon>
        <taxon>malvids</taxon>
        <taxon>Malvales</taxon>
        <taxon>Malvaceae</taxon>
        <taxon>Malvoideae</taxon>
        <taxon>Hibiscus</taxon>
    </lineage>
</organism>
<proteinExistence type="predicted"/>
<feature type="compositionally biased region" description="Pro residues" evidence="1">
    <location>
        <begin position="114"/>
        <end position="126"/>
    </location>
</feature>
<reference evidence="2 3" key="1">
    <citation type="journal article" date="2024" name="G3 (Bethesda)">
        <title>Genome assembly of Hibiscus sabdariffa L. provides insights into metabolisms of medicinal natural products.</title>
        <authorList>
            <person name="Kim T."/>
        </authorList>
    </citation>
    <scope>NUCLEOTIDE SEQUENCE [LARGE SCALE GENOMIC DNA]</scope>
    <source>
        <strain evidence="2">TK-2024</strain>
        <tissue evidence="2">Old leaves</tissue>
    </source>
</reference>
<evidence type="ECO:0000313" key="3">
    <source>
        <dbReference type="Proteomes" id="UP001472677"/>
    </source>
</evidence>
<feature type="compositionally biased region" description="Basic residues" evidence="1">
    <location>
        <begin position="100"/>
        <end position="109"/>
    </location>
</feature>
<keyword evidence="3" id="KW-1185">Reference proteome</keyword>
<feature type="compositionally biased region" description="Basic residues" evidence="1">
    <location>
        <begin position="13"/>
        <end position="23"/>
    </location>
</feature>
<sequence>MAGKHTPISSHLLPKKHPNIKKKAVGEAHPEKSTTGLIEIERKKREVENPRTKRTCSKGGQTKHNPRTHEEGNEETWGLKIRAPKEPAAKGAKPNTTQEHRKKERKTKAKMSPSPSPSRPTPPWIQLPPNKNVL</sequence>
<feature type="compositionally biased region" description="Basic and acidic residues" evidence="1">
    <location>
        <begin position="39"/>
        <end position="51"/>
    </location>
</feature>
<name>A0ABR2B0Q2_9ROSI</name>
<dbReference type="Proteomes" id="UP001472677">
    <property type="component" value="Unassembled WGS sequence"/>
</dbReference>
<protein>
    <submittedName>
        <fullName evidence="2">Uncharacterized protein</fullName>
    </submittedName>
</protein>